<evidence type="ECO:0000313" key="2">
    <source>
        <dbReference type="EMBL" id="MBU9721223.1"/>
    </source>
</evidence>
<accession>A0ABS6JRM7</accession>
<keyword evidence="3" id="KW-1185">Reference proteome</keyword>
<feature type="domain" description="Flavodoxin" evidence="1">
    <location>
        <begin position="4"/>
        <end position="142"/>
    </location>
</feature>
<dbReference type="InterPro" id="IPR052200">
    <property type="entry name" value="Protoporphyrinogen_IX_DH"/>
</dbReference>
<dbReference type="EMBL" id="JAHQCR010000031">
    <property type="protein sequence ID" value="MBU9721223.1"/>
    <property type="molecule type" value="Genomic_DNA"/>
</dbReference>
<sequence length="166" mass="18829">MKTLVVYCSSHGTTEKAARLLRDKLNGETYLIDLKKEKLLVDINIYDAVIIGGSIHMGNVQGRIRTFIRKYHNEIVMKKVGLFLCCMREGDIAEEQFDRAFPTTVREVAVAKGIFGGEFIVSKMNYIEKIIVKKVSGTTEDVSKLDTDSIDQFARSFNTKKEYSFS</sequence>
<dbReference type="InterPro" id="IPR026816">
    <property type="entry name" value="Flavodoxin_dom"/>
</dbReference>
<dbReference type="SUPFAM" id="SSF52218">
    <property type="entry name" value="Flavoproteins"/>
    <property type="match status" value="1"/>
</dbReference>
<dbReference type="Pfam" id="PF12724">
    <property type="entry name" value="Flavodoxin_5"/>
    <property type="match status" value="1"/>
</dbReference>
<dbReference type="Proteomes" id="UP000790580">
    <property type="component" value="Unassembled WGS sequence"/>
</dbReference>
<dbReference type="PANTHER" id="PTHR38030">
    <property type="entry name" value="PROTOPORPHYRINOGEN IX DEHYDROGENASE [MENAQUINONE]"/>
    <property type="match status" value="1"/>
</dbReference>
<dbReference type="Gene3D" id="3.40.50.360">
    <property type="match status" value="1"/>
</dbReference>
<evidence type="ECO:0000259" key="1">
    <source>
        <dbReference type="Pfam" id="PF12724"/>
    </source>
</evidence>
<evidence type="ECO:0000313" key="3">
    <source>
        <dbReference type="Proteomes" id="UP000790580"/>
    </source>
</evidence>
<name>A0ABS6JRM7_9BACI</name>
<comment type="caution">
    <text evidence="2">The sequence shown here is derived from an EMBL/GenBank/DDBJ whole genome shotgun (WGS) entry which is preliminary data.</text>
</comment>
<proteinExistence type="predicted"/>
<dbReference type="RefSeq" id="WP_088075305.1">
    <property type="nucleotide sequence ID" value="NZ_JAHQCR010000031.1"/>
</dbReference>
<protein>
    <submittedName>
        <fullName evidence="2">Flavodoxin domain-containing protein</fullName>
    </submittedName>
</protein>
<gene>
    <name evidence="2" type="ORF">KS407_07145</name>
</gene>
<dbReference type="InterPro" id="IPR029039">
    <property type="entry name" value="Flavoprotein-like_sf"/>
</dbReference>
<reference evidence="2 3" key="1">
    <citation type="submission" date="2021-06" db="EMBL/GenBank/DDBJ databases">
        <title>Bacillus sp. RD4P76, an endophyte from a halophyte.</title>
        <authorList>
            <person name="Sun J.-Q."/>
        </authorList>
    </citation>
    <scope>NUCLEOTIDE SEQUENCE [LARGE SCALE GENOMIC DNA]</scope>
    <source>
        <strain evidence="2 3">JCM 17098</strain>
    </source>
</reference>
<dbReference type="PANTHER" id="PTHR38030:SF2">
    <property type="entry name" value="PROTOPORPHYRINOGEN IX DEHYDROGENASE [QUINONE]"/>
    <property type="match status" value="1"/>
</dbReference>
<organism evidence="2 3">
    <name type="scientific">Evansella alkalicola</name>
    <dbReference type="NCBI Taxonomy" id="745819"/>
    <lineage>
        <taxon>Bacteria</taxon>
        <taxon>Bacillati</taxon>
        <taxon>Bacillota</taxon>
        <taxon>Bacilli</taxon>
        <taxon>Bacillales</taxon>
        <taxon>Bacillaceae</taxon>
        <taxon>Evansella</taxon>
    </lineage>
</organism>